<dbReference type="Proteomes" id="UP001595696">
    <property type="component" value="Unassembled WGS sequence"/>
</dbReference>
<dbReference type="InterPro" id="IPR036597">
    <property type="entry name" value="Fido-like_dom_sf"/>
</dbReference>
<evidence type="ECO:0000256" key="1">
    <source>
        <dbReference type="SAM" id="MobiDB-lite"/>
    </source>
</evidence>
<evidence type="ECO:0000259" key="2">
    <source>
        <dbReference type="PROSITE" id="PS51459"/>
    </source>
</evidence>
<dbReference type="InterPro" id="IPR003812">
    <property type="entry name" value="Fido"/>
</dbReference>
<evidence type="ECO:0000313" key="3">
    <source>
        <dbReference type="EMBL" id="MFC3965768.1"/>
    </source>
</evidence>
<comment type="caution">
    <text evidence="3">The sequence shown here is derived from an EMBL/GenBank/DDBJ whole genome shotgun (WGS) entry which is preliminary data.</text>
</comment>
<feature type="compositionally biased region" description="Polar residues" evidence="1">
    <location>
        <begin position="53"/>
        <end position="81"/>
    </location>
</feature>
<dbReference type="EMBL" id="JBHSAX010000023">
    <property type="protein sequence ID" value="MFC3965768.1"/>
    <property type="molecule type" value="Genomic_DNA"/>
</dbReference>
<protein>
    <submittedName>
        <fullName evidence="3">Fic family protein</fullName>
    </submittedName>
</protein>
<dbReference type="Pfam" id="PF02661">
    <property type="entry name" value="Fic"/>
    <property type="match status" value="1"/>
</dbReference>
<name>A0ABV8E0M3_9NOCA</name>
<feature type="domain" description="Fido" evidence="2">
    <location>
        <begin position="1"/>
        <end position="70"/>
    </location>
</feature>
<proteinExistence type="predicted"/>
<keyword evidence="4" id="KW-1185">Reference proteome</keyword>
<dbReference type="Gene3D" id="1.10.3290.10">
    <property type="entry name" value="Fido-like domain"/>
    <property type="match status" value="1"/>
</dbReference>
<accession>A0ABV8E0M3</accession>
<dbReference type="RefSeq" id="WP_378615924.1">
    <property type="nucleotide sequence ID" value="NZ_JBHSAX010000023.1"/>
</dbReference>
<evidence type="ECO:0000313" key="4">
    <source>
        <dbReference type="Proteomes" id="UP001595696"/>
    </source>
</evidence>
<gene>
    <name evidence="3" type="ORF">ACFO0B_27585</name>
</gene>
<organism evidence="3 4">
    <name type="scientific">Nocardia jiangsuensis</name>
    <dbReference type="NCBI Taxonomy" id="1691563"/>
    <lineage>
        <taxon>Bacteria</taxon>
        <taxon>Bacillati</taxon>
        <taxon>Actinomycetota</taxon>
        <taxon>Actinomycetes</taxon>
        <taxon>Mycobacteriales</taxon>
        <taxon>Nocardiaceae</taxon>
        <taxon>Nocardia</taxon>
    </lineage>
</organism>
<feature type="region of interest" description="Disordered" evidence="1">
    <location>
        <begin position="44"/>
        <end position="110"/>
    </location>
</feature>
<reference evidence="4" key="1">
    <citation type="journal article" date="2019" name="Int. J. Syst. Evol. Microbiol.">
        <title>The Global Catalogue of Microorganisms (GCM) 10K type strain sequencing project: providing services to taxonomists for standard genome sequencing and annotation.</title>
        <authorList>
            <consortium name="The Broad Institute Genomics Platform"/>
            <consortium name="The Broad Institute Genome Sequencing Center for Infectious Disease"/>
            <person name="Wu L."/>
            <person name="Ma J."/>
        </authorList>
    </citation>
    <scope>NUCLEOTIDE SEQUENCE [LARGE SCALE GENOMIC DNA]</scope>
    <source>
        <strain evidence="4">CGMCC 4.7330</strain>
    </source>
</reference>
<dbReference type="PROSITE" id="PS51459">
    <property type="entry name" value="FIDO"/>
    <property type="match status" value="1"/>
</dbReference>
<sequence>MLKAGLAHLWFVTIHPFDDGNGRIARAIEDLAFARSSRAAAASTACPPRSSAIARTTTPSSNTLSEAISTSPAGCSGSSTHCVDRSATPMPPSTRHSRKRTSGGPGTRQR</sequence>
<dbReference type="SUPFAM" id="SSF140931">
    <property type="entry name" value="Fic-like"/>
    <property type="match status" value="1"/>
</dbReference>